<dbReference type="InterPro" id="IPR004045">
    <property type="entry name" value="Glutathione_S-Trfase_N"/>
</dbReference>
<gene>
    <name evidence="2" type="ORF">SK069_15795</name>
</gene>
<dbReference type="SUPFAM" id="SSF47616">
    <property type="entry name" value="GST C-terminal domain-like"/>
    <property type="match status" value="1"/>
</dbReference>
<dbReference type="CDD" id="cd00570">
    <property type="entry name" value="GST_N_family"/>
    <property type="match status" value="1"/>
</dbReference>
<protein>
    <submittedName>
        <fullName evidence="2">Glutathione S-transferase family protein</fullName>
    </submittedName>
</protein>
<feature type="domain" description="GST N-terminal" evidence="1">
    <location>
        <begin position="1"/>
        <end position="80"/>
    </location>
</feature>
<organism evidence="2 3">
    <name type="scientific">Patulibacter brassicae</name>
    <dbReference type="NCBI Taxonomy" id="1705717"/>
    <lineage>
        <taxon>Bacteria</taxon>
        <taxon>Bacillati</taxon>
        <taxon>Actinomycetota</taxon>
        <taxon>Thermoleophilia</taxon>
        <taxon>Solirubrobacterales</taxon>
        <taxon>Patulibacteraceae</taxon>
        <taxon>Patulibacter</taxon>
    </lineage>
</organism>
<reference evidence="2 3" key="1">
    <citation type="submission" date="2023-11" db="EMBL/GenBank/DDBJ databases">
        <authorList>
            <person name="Xu M."/>
            <person name="Jiang T."/>
        </authorList>
    </citation>
    <scope>NUCLEOTIDE SEQUENCE [LARGE SCALE GENOMIC DNA]</scope>
    <source>
        <strain evidence="2 3">SD</strain>
    </source>
</reference>
<dbReference type="EMBL" id="JAXAVX010000010">
    <property type="protein sequence ID" value="MDX8153062.1"/>
    <property type="molecule type" value="Genomic_DNA"/>
</dbReference>
<sequence length="247" mass="27051">MPATLFVVHGSHPCATVQRALERKGVEHRVIEWPPAAHALLQTLLFQRRTVPAIRFDDGERVVGSRAILRRLDERLPSPALLPADPAARERVLAAEAWGDAVLQSIPRRVLWLALDRKPQAIPTFQEHSRLPMPKAAVPFVAPLIIAAEHRLNRVNEASVKADLQDLPAHLDRIEGWLADGTLGGPEANAADLQIAASLRLLMTIQDLRGPLEARPAGQLALRLFPEYDGDVPAGALPEAWLAPLRG</sequence>
<dbReference type="Pfam" id="PF13417">
    <property type="entry name" value="GST_N_3"/>
    <property type="match status" value="1"/>
</dbReference>
<accession>A0ABU4VP06</accession>
<proteinExistence type="predicted"/>
<name>A0ABU4VP06_9ACTN</name>
<dbReference type="RefSeq" id="WP_319955214.1">
    <property type="nucleotide sequence ID" value="NZ_JAXAVX010000010.1"/>
</dbReference>
<keyword evidence="3" id="KW-1185">Reference proteome</keyword>
<evidence type="ECO:0000313" key="2">
    <source>
        <dbReference type="EMBL" id="MDX8153062.1"/>
    </source>
</evidence>
<dbReference type="PROSITE" id="PS50404">
    <property type="entry name" value="GST_NTER"/>
    <property type="match status" value="1"/>
</dbReference>
<dbReference type="InterPro" id="IPR036249">
    <property type="entry name" value="Thioredoxin-like_sf"/>
</dbReference>
<evidence type="ECO:0000313" key="3">
    <source>
        <dbReference type="Proteomes" id="UP001277761"/>
    </source>
</evidence>
<dbReference type="Gene3D" id="3.40.30.10">
    <property type="entry name" value="Glutaredoxin"/>
    <property type="match status" value="1"/>
</dbReference>
<dbReference type="Gene3D" id="1.20.1050.10">
    <property type="match status" value="1"/>
</dbReference>
<dbReference type="PROSITE" id="PS51354">
    <property type="entry name" value="GLUTAREDOXIN_2"/>
    <property type="match status" value="1"/>
</dbReference>
<dbReference type="Proteomes" id="UP001277761">
    <property type="component" value="Unassembled WGS sequence"/>
</dbReference>
<dbReference type="SUPFAM" id="SSF52833">
    <property type="entry name" value="Thioredoxin-like"/>
    <property type="match status" value="1"/>
</dbReference>
<evidence type="ECO:0000259" key="1">
    <source>
        <dbReference type="PROSITE" id="PS50404"/>
    </source>
</evidence>
<comment type="caution">
    <text evidence="2">The sequence shown here is derived from an EMBL/GenBank/DDBJ whole genome shotgun (WGS) entry which is preliminary data.</text>
</comment>
<dbReference type="InterPro" id="IPR036282">
    <property type="entry name" value="Glutathione-S-Trfase_C_sf"/>
</dbReference>